<evidence type="ECO:0000259" key="14">
    <source>
        <dbReference type="PROSITE" id="PS50240"/>
    </source>
</evidence>
<dbReference type="GO" id="GO:0004252">
    <property type="term" value="F:serine-type endopeptidase activity"/>
    <property type="evidence" value="ECO:0007669"/>
    <property type="project" value="InterPro"/>
</dbReference>
<dbReference type="PROSITE" id="PS50948">
    <property type="entry name" value="PAN"/>
    <property type="match status" value="2"/>
</dbReference>
<keyword evidence="12" id="KW-0325">Glycoprotein</keyword>
<feature type="domain" description="Peptidase S1" evidence="14">
    <location>
        <begin position="358"/>
        <end position="584"/>
    </location>
</feature>
<dbReference type="CDD" id="cd01100">
    <property type="entry name" value="APPLE_Factor_XI_like"/>
    <property type="match status" value="2"/>
</dbReference>
<evidence type="ECO:0000256" key="4">
    <source>
        <dbReference type="ARBA" id="ARBA00022696"/>
    </source>
</evidence>
<dbReference type="AlphaFoldDB" id="A0A0P7ZBC4"/>
<evidence type="ECO:0000256" key="7">
    <source>
        <dbReference type="ARBA" id="ARBA00022801"/>
    </source>
</evidence>
<dbReference type="InterPro" id="IPR018114">
    <property type="entry name" value="TRYPSIN_HIS"/>
</dbReference>
<dbReference type="InterPro" id="IPR033116">
    <property type="entry name" value="TRYPSIN_SER"/>
</dbReference>
<accession>A0A0P7ZBC4</accession>
<dbReference type="Pfam" id="PF14295">
    <property type="entry name" value="PAN_4"/>
    <property type="match status" value="1"/>
</dbReference>
<dbReference type="Pfam" id="PF00089">
    <property type="entry name" value="Trypsin"/>
    <property type="match status" value="1"/>
</dbReference>
<evidence type="ECO:0000313" key="17">
    <source>
        <dbReference type="Proteomes" id="UP000034805"/>
    </source>
</evidence>
<comment type="caution">
    <text evidence="16">The sequence shown here is derived from an EMBL/GenBank/DDBJ whole genome shotgun (WGS) entry which is preliminary data.</text>
</comment>
<evidence type="ECO:0000313" key="16">
    <source>
        <dbReference type="EMBL" id="KPP78211.1"/>
    </source>
</evidence>
<evidence type="ECO:0000256" key="8">
    <source>
        <dbReference type="ARBA" id="ARBA00022825"/>
    </source>
</evidence>
<gene>
    <name evidence="16" type="ORF">Z043_102299</name>
</gene>
<dbReference type="PRINTS" id="PR00722">
    <property type="entry name" value="CHYMOTRYPSIN"/>
</dbReference>
<keyword evidence="6" id="KW-0677">Repeat</keyword>
<dbReference type="GO" id="GO:0007596">
    <property type="term" value="P:blood coagulation"/>
    <property type="evidence" value="ECO:0007669"/>
    <property type="project" value="UniProtKB-KW"/>
</dbReference>
<evidence type="ECO:0000256" key="13">
    <source>
        <dbReference type="RuleBase" id="RU363034"/>
    </source>
</evidence>
<dbReference type="PROSITE" id="PS00495">
    <property type="entry name" value="APPLE"/>
    <property type="match status" value="1"/>
</dbReference>
<reference evidence="16 17" key="1">
    <citation type="submission" date="2015-08" db="EMBL/GenBank/DDBJ databases">
        <title>The genome of the Asian arowana (Scleropages formosus).</title>
        <authorList>
            <person name="Tan M.H."/>
            <person name="Gan H.M."/>
            <person name="Croft L.J."/>
            <person name="Austin C.M."/>
        </authorList>
    </citation>
    <scope>NUCLEOTIDE SEQUENCE [LARGE SCALE GENOMIC DNA]</scope>
    <source>
        <strain evidence="16">Aro1</strain>
    </source>
</reference>
<evidence type="ECO:0000259" key="15">
    <source>
        <dbReference type="PROSITE" id="PS50948"/>
    </source>
</evidence>
<evidence type="ECO:0000256" key="9">
    <source>
        <dbReference type="ARBA" id="ARBA00023084"/>
    </source>
</evidence>
<proteinExistence type="predicted"/>
<evidence type="ECO:0000256" key="1">
    <source>
        <dbReference type="ARBA" id="ARBA00004613"/>
    </source>
</evidence>
<evidence type="ECO:0000256" key="3">
    <source>
        <dbReference type="ARBA" id="ARBA00022670"/>
    </source>
</evidence>
<dbReference type="GO" id="GO:0005576">
    <property type="term" value="C:extracellular region"/>
    <property type="evidence" value="ECO:0007669"/>
    <property type="project" value="UniProtKB-SubCell"/>
</dbReference>
<dbReference type="PROSITE" id="PS50240">
    <property type="entry name" value="TRYPSIN_DOM"/>
    <property type="match status" value="1"/>
</dbReference>
<keyword evidence="9" id="KW-0094">Blood coagulation</keyword>
<dbReference type="InterPro" id="IPR009003">
    <property type="entry name" value="Peptidase_S1_PA"/>
</dbReference>
<dbReference type="InterPro" id="IPR001254">
    <property type="entry name" value="Trypsin_dom"/>
</dbReference>
<evidence type="ECO:0000256" key="10">
    <source>
        <dbReference type="ARBA" id="ARBA00023145"/>
    </source>
</evidence>
<feature type="domain" description="Apple" evidence="15">
    <location>
        <begin position="92"/>
        <end position="176"/>
    </location>
</feature>
<dbReference type="SUPFAM" id="SSF50494">
    <property type="entry name" value="Trypsin-like serine proteases"/>
    <property type="match status" value="1"/>
</dbReference>
<keyword evidence="2" id="KW-0964">Secreted</keyword>
<dbReference type="GO" id="GO:0006508">
    <property type="term" value="P:proteolysis"/>
    <property type="evidence" value="ECO:0007669"/>
    <property type="project" value="UniProtKB-KW"/>
</dbReference>
<keyword evidence="4" id="KW-0356">Hemostasis</keyword>
<dbReference type="InterPro" id="IPR003609">
    <property type="entry name" value="Pan_app"/>
</dbReference>
<dbReference type="CDD" id="cd00190">
    <property type="entry name" value="Tryp_SPc"/>
    <property type="match status" value="1"/>
</dbReference>
<dbReference type="InterPro" id="IPR043504">
    <property type="entry name" value="Peptidase_S1_PA_chymotrypsin"/>
</dbReference>
<keyword evidence="5" id="KW-0732">Signal</keyword>
<dbReference type="PROSITE" id="PS00134">
    <property type="entry name" value="TRYPSIN_HIS"/>
    <property type="match status" value="1"/>
</dbReference>
<sequence>CVQELLVDRDFTGDDVLQIYSPDVAHCQTACTQHHLCLFFSFLRPDWKTDNRQFYCYLKHTTSGTPSRIVNLKGVTSGYSLRHCGDDHSKVCLSQVYQDVDFPEADFIALFTDTYKQCQQACTKEPGCQFFTFCTNDFDPPQYRNKCHLKYSRTLPTPPTVKVLKGVVSGFSRRLCSLYGPNAECQSEILKNTDFPGNDFEQVHVPSPEHCRILCNDHPKCTFFSFSTGNYDTSEDRYEQTDGDMDNGGRVCTLQRYENVDFLGYDRQYVIRNSATECEETCSADPDCQFYTYIYSTFHDPSYRNRCYLKQVITIPSPPKVIAKRSVVSGFHLRTCKKPRVLPEAGACGLAHKHKEKVVGGSEAEAGSWPWQASLQLKDSRGEDMHLCGASIINPRWVVTAAHCLKGSNPSSYSVVTGMIKLSEAKESHEVEKIVKHQGFNDNTFENDIALFKLKTPVEYSETQQPICLASTQKEEGFWSQSCWVTGWGKVTTGELPNALQQAQVPLIKPDACASLMPGSRVYGTMLCAGYKSGGVDTCQGDSGGPLVCQADGKWYLTGITSWGDGCGEAEKPGPPPRGKASLV</sequence>
<dbReference type="FunFam" id="2.40.10.10:FF:000003">
    <property type="entry name" value="Transmembrane serine protease 3"/>
    <property type="match status" value="1"/>
</dbReference>
<evidence type="ECO:0000256" key="12">
    <source>
        <dbReference type="ARBA" id="ARBA00023180"/>
    </source>
</evidence>
<dbReference type="SMART" id="SM00223">
    <property type="entry name" value="APPLE"/>
    <property type="match status" value="4"/>
</dbReference>
<dbReference type="Pfam" id="PF00024">
    <property type="entry name" value="PAN_1"/>
    <property type="match status" value="3"/>
</dbReference>
<dbReference type="PANTHER" id="PTHR24252:SF7">
    <property type="entry name" value="HYALIN"/>
    <property type="match status" value="1"/>
</dbReference>
<keyword evidence="10" id="KW-0865">Zymogen</keyword>
<dbReference type="Gene3D" id="2.40.10.10">
    <property type="entry name" value="Trypsin-like serine proteases"/>
    <property type="match status" value="1"/>
</dbReference>
<dbReference type="Proteomes" id="UP000034805">
    <property type="component" value="Unassembled WGS sequence"/>
</dbReference>
<keyword evidence="7 13" id="KW-0378">Hydrolase</keyword>
<protein>
    <submittedName>
        <fullName evidence="16">Coagulation factor XI-like</fullName>
    </submittedName>
</protein>
<feature type="non-terminal residue" evidence="16">
    <location>
        <position position="1"/>
    </location>
</feature>
<name>A0A0P7ZBC4_SCLFO</name>
<dbReference type="Gene3D" id="3.50.4.10">
    <property type="entry name" value="Hepatocyte Growth Factor"/>
    <property type="match status" value="4"/>
</dbReference>
<organism evidence="16 17">
    <name type="scientific">Scleropages formosus</name>
    <name type="common">Asian bonytongue</name>
    <name type="synonym">Osteoglossum formosum</name>
    <dbReference type="NCBI Taxonomy" id="113540"/>
    <lineage>
        <taxon>Eukaryota</taxon>
        <taxon>Metazoa</taxon>
        <taxon>Chordata</taxon>
        <taxon>Craniata</taxon>
        <taxon>Vertebrata</taxon>
        <taxon>Euteleostomi</taxon>
        <taxon>Actinopterygii</taxon>
        <taxon>Neopterygii</taxon>
        <taxon>Teleostei</taxon>
        <taxon>Osteoglossocephala</taxon>
        <taxon>Osteoglossomorpha</taxon>
        <taxon>Osteoglossiformes</taxon>
        <taxon>Osteoglossidae</taxon>
        <taxon>Scleropages</taxon>
    </lineage>
</organism>
<dbReference type="PANTHER" id="PTHR24252">
    <property type="entry name" value="ACROSIN-RELATED"/>
    <property type="match status" value="1"/>
</dbReference>
<keyword evidence="3 13" id="KW-0645">Protease</keyword>
<evidence type="ECO:0000256" key="6">
    <source>
        <dbReference type="ARBA" id="ARBA00022737"/>
    </source>
</evidence>
<dbReference type="STRING" id="113540.ENSSFOP00015011906"/>
<evidence type="ECO:0000256" key="5">
    <source>
        <dbReference type="ARBA" id="ARBA00022729"/>
    </source>
</evidence>
<comment type="subcellular location">
    <subcellularLocation>
        <location evidence="1">Secreted</location>
    </subcellularLocation>
</comment>
<feature type="domain" description="Apple" evidence="15">
    <location>
        <begin position="252"/>
        <end position="336"/>
    </location>
</feature>
<keyword evidence="8 13" id="KW-0720">Serine protease</keyword>
<evidence type="ECO:0000256" key="11">
    <source>
        <dbReference type="ARBA" id="ARBA00023157"/>
    </source>
</evidence>
<evidence type="ECO:0000256" key="2">
    <source>
        <dbReference type="ARBA" id="ARBA00022525"/>
    </source>
</evidence>
<dbReference type="InterPro" id="IPR001314">
    <property type="entry name" value="Peptidase_S1A"/>
</dbReference>
<dbReference type="PRINTS" id="PR00005">
    <property type="entry name" value="APPLEDOMAIN"/>
</dbReference>
<dbReference type="InterPro" id="IPR000177">
    <property type="entry name" value="Apple"/>
</dbReference>
<dbReference type="SMART" id="SM00020">
    <property type="entry name" value="Tryp_SPc"/>
    <property type="match status" value="1"/>
</dbReference>
<dbReference type="PROSITE" id="PS00135">
    <property type="entry name" value="TRYPSIN_SER"/>
    <property type="match status" value="1"/>
</dbReference>
<dbReference type="EMBL" id="JARO02000540">
    <property type="protein sequence ID" value="KPP78211.1"/>
    <property type="molecule type" value="Genomic_DNA"/>
</dbReference>
<keyword evidence="11" id="KW-1015">Disulfide bond</keyword>